<dbReference type="Proteomes" id="UP001497516">
    <property type="component" value="Chromosome 8"/>
</dbReference>
<evidence type="ECO:0000313" key="2">
    <source>
        <dbReference type="Proteomes" id="UP001497516"/>
    </source>
</evidence>
<keyword evidence="2" id="KW-1185">Reference proteome</keyword>
<organism evidence="1 2">
    <name type="scientific">Linum trigynum</name>
    <dbReference type="NCBI Taxonomy" id="586398"/>
    <lineage>
        <taxon>Eukaryota</taxon>
        <taxon>Viridiplantae</taxon>
        <taxon>Streptophyta</taxon>
        <taxon>Embryophyta</taxon>
        <taxon>Tracheophyta</taxon>
        <taxon>Spermatophyta</taxon>
        <taxon>Magnoliopsida</taxon>
        <taxon>eudicotyledons</taxon>
        <taxon>Gunneridae</taxon>
        <taxon>Pentapetalae</taxon>
        <taxon>rosids</taxon>
        <taxon>fabids</taxon>
        <taxon>Malpighiales</taxon>
        <taxon>Linaceae</taxon>
        <taxon>Linum</taxon>
    </lineage>
</organism>
<proteinExistence type="predicted"/>
<sequence length="86" mass="9651">MEERLCHNGENDNDSRVRCWRKTTIRGRRRPDWFGCSGGRPQRQICYLPAGESSNDDKRTEAAGLGWLQGRKSSAADLLSSGGRVL</sequence>
<dbReference type="AlphaFoldDB" id="A0AAV2G9U4"/>
<accession>A0AAV2G9U4</accession>
<gene>
    <name evidence="1" type="ORF">LTRI10_LOCUS47124</name>
</gene>
<reference evidence="1 2" key="1">
    <citation type="submission" date="2024-04" db="EMBL/GenBank/DDBJ databases">
        <authorList>
            <person name="Fracassetti M."/>
        </authorList>
    </citation>
    <scope>NUCLEOTIDE SEQUENCE [LARGE SCALE GENOMIC DNA]</scope>
</reference>
<name>A0AAV2G9U4_9ROSI</name>
<evidence type="ECO:0000313" key="1">
    <source>
        <dbReference type="EMBL" id="CAL1407460.1"/>
    </source>
</evidence>
<dbReference type="EMBL" id="OZ034821">
    <property type="protein sequence ID" value="CAL1407460.1"/>
    <property type="molecule type" value="Genomic_DNA"/>
</dbReference>
<protein>
    <submittedName>
        <fullName evidence="1">Uncharacterized protein</fullName>
    </submittedName>
</protein>